<dbReference type="OrthoDB" id="927791at2"/>
<dbReference type="InterPro" id="IPR029044">
    <property type="entry name" value="Nucleotide-diphossugar_trans"/>
</dbReference>
<evidence type="ECO:0000256" key="1">
    <source>
        <dbReference type="ARBA" id="ARBA00038494"/>
    </source>
</evidence>
<dbReference type="RefSeq" id="WP_103923089.1">
    <property type="nucleotide sequence ID" value="NZ_FNVR01000001.1"/>
</dbReference>
<comment type="similarity">
    <text evidence="1">Belongs to the glycosyltransferase 2 family. WaaE/KdtX subfamily.</text>
</comment>
<dbReference type="PANTHER" id="PTHR43630:SF2">
    <property type="entry name" value="GLYCOSYLTRANSFERASE"/>
    <property type="match status" value="1"/>
</dbReference>
<dbReference type="Proteomes" id="UP000236736">
    <property type="component" value="Unassembled WGS sequence"/>
</dbReference>
<dbReference type="STRING" id="1120964.GCA_001313265_04766"/>
<keyword evidence="4" id="KW-1185">Reference proteome</keyword>
<dbReference type="CDD" id="cd02511">
    <property type="entry name" value="Beta4Glucosyltransferase"/>
    <property type="match status" value="1"/>
</dbReference>
<dbReference type="Pfam" id="PF00535">
    <property type="entry name" value="Glycos_transf_2"/>
    <property type="match status" value="1"/>
</dbReference>
<gene>
    <name evidence="3" type="ORF">SAMN03080598_00388</name>
</gene>
<dbReference type="EMBL" id="FNVR01000001">
    <property type="protein sequence ID" value="SEF48293.1"/>
    <property type="molecule type" value="Genomic_DNA"/>
</dbReference>
<feature type="domain" description="Glycosyltransferase 2-like" evidence="2">
    <location>
        <begin position="6"/>
        <end position="127"/>
    </location>
</feature>
<dbReference type="SUPFAM" id="SSF53448">
    <property type="entry name" value="Nucleotide-diphospho-sugar transferases"/>
    <property type="match status" value="1"/>
</dbReference>
<dbReference type="GO" id="GO:0016740">
    <property type="term" value="F:transferase activity"/>
    <property type="evidence" value="ECO:0007669"/>
    <property type="project" value="UniProtKB-KW"/>
</dbReference>
<accession>A0A1H5SCA7</accession>
<evidence type="ECO:0000313" key="4">
    <source>
        <dbReference type="Proteomes" id="UP000236736"/>
    </source>
</evidence>
<name>A0A1H5SCA7_9BACT</name>
<dbReference type="InterPro" id="IPR001173">
    <property type="entry name" value="Glyco_trans_2-like"/>
</dbReference>
<evidence type="ECO:0000259" key="2">
    <source>
        <dbReference type="Pfam" id="PF00535"/>
    </source>
</evidence>
<reference evidence="4" key="1">
    <citation type="submission" date="2016-10" db="EMBL/GenBank/DDBJ databases">
        <authorList>
            <person name="Varghese N."/>
            <person name="Submissions S."/>
        </authorList>
    </citation>
    <scope>NUCLEOTIDE SEQUENCE [LARGE SCALE GENOMIC DNA]</scope>
    <source>
        <strain evidence="4">DSM 17298</strain>
    </source>
</reference>
<dbReference type="Gene3D" id="3.90.550.10">
    <property type="entry name" value="Spore Coat Polysaccharide Biosynthesis Protein SpsA, Chain A"/>
    <property type="match status" value="1"/>
</dbReference>
<dbReference type="AlphaFoldDB" id="A0A1H5SCA7"/>
<sequence>MNIPVTVIVSVKNEEKNLPSCLTQLSEFDEVFIIDSGSTDRTPEIVKDFGYTLVNFEWNGKFPKKRNWALRNLSFRNDWILFLDADEQVTSEFIKEVSLKILSTDDVGFLISYHNFFMGKKLRFGDKMTKLSLFRKGAGEYEQIEEDSWSYLDMEVHEHPILKGKIGVLKSPLIHNDYKGLEKYIERHNAYSTWEAKRYLQLKRDRKVNLTFRQKLKYGLLETGFLPYFYFIGAYFFKLGFLDGIEGYYLAQYKKQYFFQIQTKLKEFKS</sequence>
<organism evidence="3 4">
    <name type="scientific">Algoriphagus boritolerans DSM 17298 = JCM 18970</name>
    <dbReference type="NCBI Taxonomy" id="1120964"/>
    <lineage>
        <taxon>Bacteria</taxon>
        <taxon>Pseudomonadati</taxon>
        <taxon>Bacteroidota</taxon>
        <taxon>Cytophagia</taxon>
        <taxon>Cytophagales</taxon>
        <taxon>Cyclobacteriaceae</taxon>
        <taxon>Algoriphagus</taxon>
    </lineage>
</organism>
<dbReference type="PANTHER" id="PTHR43630">
    <property type="entry name" value="POLY-BETA-1,6-N-ACETYL-D-GLUCOSAMINE SYNTHASE"/>
    <property type="match status" value="1"/>
</dbReference>
<protein>
    <submittedName>
        <fullName evidence="3">Glycosyltransferase involved in cell wall bisynthesis</fullName>
    </submittedName>
</protein>
<keyword evidence="3" id="KW-0808">Transferase</keyword>
<proteinExistence type="inferred from homology"/>
<evidence type="ECO:0000313" key="3">
    <source>
        <dbReference type="EMBL" id="SEF48293.1"/>
    </source>
</evidence>